<dbReference type="OrthoDB" id="270970at2759"/>
<evidence type="ECO:0000313" key="3">
    <source>
        <dbReference type="EMBL" id="THH09054.1"/>
    </source>
</evidence>
<dbReference type="SMART" id="SM00239">
    <property type="entry name" value="C2"/>
    <property type="match status" value="1"/>
</dbReference>
<evidence type="ECO:0000259" key="2">
    <source>
        <dbReference type="PROSITE" id="PS50004"/>
    </source>
</evidence>
<comment type="caution">
    <text evidence="3">The sequence shown here is derived from an EMBL/GenBank/DDBJ whole genome shotgun (WGS) entry which is preliminary data.</text>
</comment>
<dbReference type="PROSITE" id="PS50004">
    <property type="entry name" value="C2"/>
    <property type="match status" value="1"/>
</dbReference>
<feature type="region of interest" description="Disordered" evidence="1">
    <location>
        <begin position="145"/>
        <end position="635"/>
    </location>
</feature>
<feature type="region of interest" description="Disordered" evidence="1">
    <location>
        <begin position="45"/>
        <end position="81"/>
    </location>
</feature>
<evidence type="ECO:0000256" key="1">
    <source>
        <dbReference type="SAM" id="MobiDB-lite"/>
    </source>
</evidence>
<feature type="compositionally biased region" description="Low complexity" evidence="1">
    <location>
        <begin position="259"/>
        <end position="288"/>
    </location>
</feature>
<keyword evidence="4" id="KW-1185">Reference proteome</keyword>
<feature type="compositionally biased region" description="Low complexity" evidence="1">
    <location>
        <begin position="458"/>
        <end position="471"/>
    </location>
</feature>
<reference evidence="3 4" key="1">
    <citation type="submission" date="2019-02" db="EMBL/GenBank/DDBJ databases">
        <title>Genome sequencing of the rare red list fungi Phellinidium pouzarii.</title>
        <authorList>
            <person name="Buettner E."/>
            <person name="Kellner H."/>
        </authorList>
    </citation>
    <scope>NUCLEOTIDE SEQUENCE [LARGE SCALE GENOMIC DNA]</scope>
    <source>
        <strain evidence="3 4">DSM 108285</strain>
    </source>
</reference>
<gene>
    <name evidence="3" type="ORF">EW145_g2288</name>
</gene>
<dbReference type="Proteomes" id="UP000308199">
    <property type="component" value="Unassembled WGS sequence"/>
</dbReference>
<feature type="compositionally biased region" description="Pro residues" evidence="1">
    <location>
        <begin position="432"/>
        <end position="455"/>
    </location>
</feature>
<feature type="compositionally biased region" description="Polar residues" evidence="1">
    <location>
        <begin position="170"/>
        <end position="179"/>
    </location>
</feature>
<feature type="compositionally biased region" description="Polar residues" evidence="1">
    <location>
        <begin position="472"/>
        <end position="492"/>
    </location>
</feature>
<dbReference type="InterPro" id="IPR000008">
    <property type="entry name" value="C2_dom"/>
</dbReference>
<dbReference type="Pfam" id="PF00168">
    <property type="entry name" value="C2"/>
    <property type="match status" value="1"/>
</dbReference>
<protein>
    <recommendedName>
        <fullName evidence="2">C2 domain-containing protein</fullName>
    </recommendedName>
</protein>
<feature type="compositionally biased region" description="Basic and acidic residues" evidence="1">
    <location>
        <begin position="53"/>
        <end position="63"/>
    </location>
</feature>
<dbReference type="PANTHER" id="PTHR47052:SF3">
    <property type="entry name" value="INGRESSION PROTEIN 1"/>
    <property type="match status" value="1"/>
</dbReference>
<dbReference type="InterPro" id="IPR037791">
    <property type="entry name" value="C2_fungal_Inn1"/>
</dbReference>
<feature type="compositionally biased region" description="Low complexity" evidence="1">
    <location>
        <begin position="184"/>
        <end position="200"/>
    </location>
</feature>
<dbReference type="PANTHER" id="PTHR47052">
    <property type="entry name" value="CONSERVED SERINE PROLINE-RICH PROTEIN (AFU_ORTHOLOGUE AFUA_2G01790)"/>
    <property type="match status" value="1"/>
</dbReference>
<dbReference type="CDD" id="cd08681">
    <property type="entry name" value="C2_fungal_Inn1p-like"/>
    <property type="match status" value="1"/>
</dbReference>
<feature type="compositionally biased region" description="Low complexity" evidence="1">
    <location>
        <begin position="500"/>
        <end position="520"/>
    </location>
</feature>
<feature type="domain" description="C2" evidence="2">
    <location>
        <begin position="1"/>
        <end position="122"/>
    </location>
</feature>
<dbReference type="AlphaFoldDB" id="A0A4S4LBH9"/>
<dbReference type="Gene3D" id="2.60.40.150">
    <property type="entry name" value="C2 domain"/>
    <property type="match status" value="1"/>
</dbReference>
<feature type="compositionally biased region" description="Polar residues" evidence="1">
    <location>
        <begin position="525"/>
        <end position="534"/>
    </location>
</feature>
<name>A0A4S4LBH9_9AGAM</name>
<feature type="compositionally biased region" description="Low complexity" evidence="1">
    <location>
        <begin position="599"/>
        <end position="608"/>
    </location>
</feature>
<dbReference type="EMBL" id="SGPK01000077">
    <property type="protein sequence ID" value="THH09054.1"/>
    <property type="molecule type" value="Genomic_DNA"/>
</dbReference>
<sequence>MSTTPREIGTLVVVILKAQHLPNKRHIGKQDPYCCVTLNGDKRRTRAIKRGGQHPEWDEERTGGETPPPPPPKETKRKKKVKGGNAMVVACFADDPKEPDLIGETVVDLTEVLTKGETDEWFTLQNKDKFSGEVYLELTFWSNERPPEKKSKIRPMKSGDQYGGPGTFVPSESESSFGNDDNKSVPSSLRSASSLAQLNLYNPPYESQSPRTVRSQGTGSTLNQLADEFGELTVGPGPEAQRRRVSFPPPRNGHTPRPSDSGYSTLHSSLSYHSSGYSSGDYSDSGSSCPATPVPRDLHQRHSFGEPTQTYTPYRSPYESGPVQSSDYSPSHGHPQQDYAPSMYNIPSASSGFIPVPTPTPSGFASAPTGAPGPSGFMPPMSHTPVPSAYVQHPSQTPVPFGYGPPLASSGFAPPRSAMGYQQPYSTQIYPPYQPYPPPPASTPPMMYPPGPPSAVAPSQQYPSNPSPSHSALQQYSSTPLSQSTMQQYSSNPSPPHSTPQQYSSVPSPSRSVPPQQYSSAPHPSHTNPVQQYPTYVPGTPSPPQPYNPSPPVHGSRPLPTPGVQNGSFPATPPNAVTPTPPHAASPTHAGPMGYSNTPPHVQVQPQSHPLPTPPGPPPQMPMTNGPPPSAVSEWLHSTTTCTPTQETFRPATAASRSLPTTIPATRIARSSDWIRAAASTAAPSSTTCRCG</sequence>
<dbReference type="InterPro" id="IPR035892">
    <property type="entry name" value="C2_domain_sf"/>
</dbReference>
<evidence type="ECO:0000313" key="4">
    <source>
        <dbReference type="Proteomes" id="UP000308199"/>
    </source>
</evidence>
<organism evidence="3 4">
    <name type="scientific">Phellinidium pouzarii</name>
    <dbReference type="NCBI Taxonomy" id="167371"/>
    <lineage>
        <taxon>Eukaryota</taxon>
        <taxon>Fungi</taxon>
        <taxon>Dikarya</taxon>
        <taxon>Basidiomycota</taxon>
        <taxon>Agaricomycotina</taxon>
        <taxon>Agaricomycetes</taxon>
        <taxon>Hymenochaetales</taxon>
        <taxon>Hymenochaetaceae</taxon>
        <taxon>Phellinidium</taxon>
    </lineage>
</organism>
<dbReference type="SUPFAM" id="SSF49562">
    <property type="entry name" value="C2 domain (Calcium/lipid-binding domain, CaLB)"/>
    <property type="match status" value="1"/>
</dbReference>
<feature type="compositionally biased region" description="Pro residues" evidence="1">
    <location>
        <begin position="609"/>
        <end position="630"/>
    </location>
</feature>
<proteinExistence type="predicted"/>
<feature type="compositionally biased region" description="Low complexity" evidence="1">
    <location>
        <begin position="421"/>
        <end position="431"/>
    </location>
</feature>
<accession>A0A4S4LBH9</accession>
<feature type="compositionally biased region" description="Polar residues" evidence="1">
    <location>
        <begin position="205"/>
        <end position="224"/>
    </location>
</feature>
<dbReference type="InterPro" id="IPR052981">
    <property type="entry name" value="Ingression_C2_domain"/>
</dbReference>
<feature type="compositionally biased region" description="Pro residues" evidence="1">
    <location>
        <begin position="540"/>
        <end position="552"/>
    </location>
</feature>